<dbReference type="GO" id="GO:0006412">
    <property type="term" value="P:translation"/>
    <property type="evidence" value="ECO:0007669"/>
    <property type="project" value="InterPro"/>
</dbReference>
<name>A0A913Z7C1_PATMI</name>
<dbReference type="OrthoDB" id="5847109at2759"/>
<dbReference type="OMA" id="KWHVFCS"/>
<dbReference type="AlphaFoldDB" id="A0A913Z7C1"/>
<sequence length="244" mass="28187">MFISTVTSLGLRRTGDYKMAAPMRSVFSYVQKTATRICCNRTNINTRSLATRLSATPSRNAHAGLYHESRPELTTVLLSPGRSLLQAGPFSQARSYSLLTGSCCDRGTFRTGLLQRLMLAPGAALPQQHQPSRTVVRFSRNKGKKKTVKAVTDRFYRFSNGLWLRTIAGRNKKRWKKTPERKRRTKWHVFCSRSQCKKLDLMVTSSWKQRRYYPDDPLEPFQDRNYKGLHFFPGDYALKRRKDL</sequence>
<dbReference type="GO" id="GO:1990904">
    <property type="term" value="C:ribonucleoprotein complex"/>
    <property type="evidence" value="ECO:0007669"/>
    <property type="project" value="UniProtKB-KW"/>
</dbReference>
<proteinExistence type="inferred from homology"/>
<keyword evidence="5" id="KW-0496">Mitochondrion</keyword>
<keyword evidence="6" id="KW-0687">Ribonucleoprotein</keyword>
<dbReference type="InterPro" id="IPR021137">
    <property type="entry name" value="Ribosomal_bL35-like"/>
</dbReference>
<protein>
    <recommendedName>
        <fullName evidence="7">Large ribosomal subunit protein bL35m</fullName>
    </recommendedName>
    <alternativeName>
        <fullName evidence="8">39S ribosomal protein L35, mitochondrial</fullName>
    </alternativeName>
</protein>
<dbReference type="PANTHER" id="PTHR15909:SF0">
    <property type="entry name" value="LARGE RIBOSOMAL SUBUNIT PROTEIN BL35M"/>
    <property type="match status" value="1"/>
</dbReference>
<dbReference type="PANTHER" id="PTHR15909">
    <property type="entry name" value="39S RIBOSOMAL PROTEIN L35, MITOCHONDRIAL"/>
    <property type="match status" value="1"/>
</dbReference>
<evidence type="ECO:0000256" key="3">
    <source>
        <dbReference type="ARBA" id="ARBA00022946"/>
    </source>
</evidence>
<evidence type="ECO:0000313" key="9">
    <source>
        <dbReference type="EnsemblMetazoa" id="XP_038046906.1"/>
    </source>
</evidence>
<dbReference type="GO" id="GO:0005840">
    <property type="term" value="C:ribosome"/>
    <property type="evidence" value="ECO:0007669"/>
    <property type="project" value="UniProtKB-KW"/>
</dbReference>
<accession>A0A913Z7C1</accession>
<comment type="similarity">
    <text evidence="2">Belongs to the bacterial ribosomal protein bL35 family.</text>
</comment>
<dbReference type="EnsemblMetazoa" id="XM_038190978.1">
    <property type="protein sequence ID" value="XP_038046906.1"/>
    <property type="gene ID" value="LOC119721085"/>
</dbReference>
<dbReference type="InterPro" id="IPR019338">
    <property type="entry name" value="Ribosomal_bL35m"/>
</dbReference>
<dbReference type="RefSeq" id="XP_038046906.1">
    <property type="nucleotide sequence ID" value="XM_038190978.1"/>
</dbReference>
<dbReference type="Proteomes" id="UP000887568">
    <property type="component" value="Unplaced"/>
</dbReference>
<keyword evidence="10" id="KW-1185">Reference proteome</keyword>
<evidence type="ECO:0000313" key="10">
    <source>
        <dbReference type="Proteomes" id="UP000887568"/>
    </source>
</evidence>
<keyword evidence="3" id="KW-0809">Transit peptide</keyword>
<reference evidence="9" key="1">
    <citation type="submission" date="2022-11" db="UniProtKB">
        <authorList>
            <consortium name="EnsemblMetazoa"/>
        </authorList>
    </citation>
    <scope>IDENTIFICATION</scope>
</reference>
<evidence type="ECO:0000256" key="5">
    <source>
        <dbReference type="ARBA" id="ARBA00023128"/>
    </source>
</evidence>
<dbReference type="GO" id="GO:0003735">
    <property type="term" value="F:structural constituent of ribosome"/>
    <property type="evidence" value="ECO:0007669"/>
    <property type="project" value="InterPro"/>
</dbReference>
<evidence type="ECO:0000256" key="4">
    <source>
        <dbReference type="ARBA" id="ARBA00022980"/>
    </source>
</evidence>
<organism evidence="9 10">
    <name type="scientific">Patiria miniata</name>
    <name type="common">Bat star</name>
    <name type="synonym">Asterina miniata</name>
    <dbReference type="NCBI Taxonomy" id="46514"/>
    <lineage>
        <taxon>Eukaryota</taxon>
        <taxon>Metazoa</taxon>
        <taxon>Echinodermata</taxon>
        <taxon>Eleutherozoa</taxon>
        <taxon>Asterozoa</taxon>
        <taxon>Asteroidea</taxon>
        <taxon>Valvatacea</taxon>
        <taxon>Valvatida</taxon>
        <taxon>Asterinidae</taxon>
        <taxon>Patiria</taxon>
    </lineage>
</organism>
<evidence type="ECO:0000256" key="8">
    <source>
        <dbReference type="ARBA" id="ARBA00035418"/>
    </source>
</evidence>
<evidence type="ECO:0000256" key="7">
    <source>
        <dbReference type="ARBA" id="ARBA00035273"/>
    </source>
</evidence>
<dbReference type="Pfam" id="PF01632">
    <property type="entry name" value="Ribosomal_L35p"/>
    <property type="match status" value="1"/>
</dbReference>
<dbReference type="GeneID" id="119721085"/>
<evidence type="ECO:0000256" key="6">
    <source>
        <dbReference type="ARBA" id="ARBA00023274"/>
    </source>
</evidence>
<dbReference type="GO" id="GO:0005739">
    <property type="term" value="C:mitochondrion"/>
    <property type="evidence" value="ECO:0007669"/>
    <property type="project" value="UniProtKB-SubCell"/>
</dbReference>
<keyword evidence="4" id="KW-0689">Ribosomal protein</keyword>
<dbReference type="InterPro" id="IPR037229">
    <property type="entry name" value="Ribosomal_bL35_sf"/>
</dbReference>
<evidence type="ECO:0000256" key="1">
    <source>
        <dbReference type="ARBA" id="ARBA00004173"/>
    </source>
</evidence>
<dbReference type="SUPFAM" id="SSF143034">
    <property type="entry name" value="L35p-like"/>
    <property type="match status" value="1"/>
</dbReference>
<evidence type="ECO:0000256" key="2">
    <source>
        <dbReference type="ARBA" id="ARBA00006598"/>
    </source>
</evidence>
<comment type="subcellular location">
    <subcellularLocation>
        <location evidence="1">Mitochondrion</location>
    </subcellularLocation>
</comment>